<evidence type="ECO:0000313" key="3">
    <source>
        <dbReference type="Proteomes" id="UP001595665"/>
    </source>
</evidence>
<proteinExistence type="predicted"/>
<keyword evidence="3" id="KW-1185">Reference proteome</keyword>
<reference evidence="3" key="1">
    <citation type="journal article" date="2019" name="Int. J. Syst. Evol. Microbiol.">
        <title>The Global Catalogue of Microorganisms (GCM) 10K type strain sequencing project: providing services to taxonomists for standard genome sequencing and annotation.</title>
        <authorList>
            <consortium name="The Broad Institute Genomics Platform"/>
            <consortium name="The Broad Institute Genome Sequencing Center for Infectious Disease"/>
            <person name="Wu L."/>
            <person name="Ma J."/>
        </authorList>
    </citation>
    <scope>NUCLEOTIDE SEQUENCE [LARGE SCALE GENOMIC DNA]</scope>
    <source>
        <strain evidence="3">CCM 7480</strain>
    </source>
</reference>
<sequence length="360" mass="39987">MKLSRVAEVLSDYARAEMYALSSIRKLSDVHLIWGPIHARTAYGIGAKDFSLYRLASTPKRSWSDYLINEPLKAKYAAITSKEARQIADDKSRFFEHCHAHGIRTIPILALVTKQPSNGGIIPHLNSAGELARLLVPGQYFFKPSNGSHGKGTFSLRVDDFGLHWAGNSGTYEEFFTYCQSALEYTRALIVQPKMINHQVIRNITQAKGLSTVRICTVRKGSEIKVIGSCLRIIVGDSETDNFTHGSSGNLVGAIDSDTGELIGVRASRSRTWPKMTDVLAHPRTGKTIVGVQLPYWQEVVDLVTKAHHSIESLYTVGWDVAITDDGPVIVEANWRYDIDILQVAYKKGYRQVIADNLVV</sequence>
<name>A0ABV7PP36_9BURK</name>
<dbReference type="Pfam" id="PF14397">
    <property type="entry name" value="ATPgrasp_ST"/>
    <property type="match status" value="1"/>
</dbReference>
<gene>
    <name evidence="2" type="ORF">ACFOPH_16795</name>
</gene>
<evidence type="ECO:0000313" key="2">
    <source>
        <dbReference type="EMBL" id="MFC3459895.1"/>
    </source>
</evidence>
<dbReference type="EMBL" id="JBHRVV010000001">
    <property type="protein sequence ID" value="MFC3459895.1"/>
    <property type="molecule type" value="Genomic_DNA"/>
</dbReference>
<dbReference type="InterPro" id="IPR039523">
    <property type="entry name" value="RimK-rel_E_lig_ATP-grasp"/>
</dbReference>
<feature type="domain" description="Alpha-L-glutamate ligase-related protein ATP-grasp" evidence="1">
    <location>
        <begin position="81"/>
        <end position="353"/>
    </location>
</feature>
<protein>
    <submittedName>
        <fullName evidence="2">Sugar-transfer associated ATP-grasp domain-containing protein</fullName>
    </submittedName>
</protein>
<dbReference type="SUPFAM" id="SSF56059">
    <property type="entry name" value="Glutathione synthetase ATP-binding domain-like"/>
    <property type="match status" value="1"/>
</dbReference>
<evidence type="ECO:0000259" key="1">
    <source>
        <dbReference type="Pfam" id="PF14397"/>
    </source>
</evidence>
<comment type="caution">
    <text evidence="2">The sequence shown here is derived from an EMBL/GenBank/DDBJ whole genome shotgun (WGS) entry which is preliminary data.</text>
</comment>
<dbReference type="Proteomes" id="UP001595665">
    <property type="component" value="Unassembled WGS sequence"/>
</dbReference>
<organism evidence="2 3">
    <name type="scientific">Massilia haematophila</name>
    <dbReference type="NCBI Taxonomy" id="457923"/>
    <lineage>
        <taxon>Bacteria</taxon>
        <taxon>Pseudomonadati</taxon>
        <taxon>Pseudomonadota</taxon>
        <taxon>Betaproteobacteria</taxon>
        <taxon>Burkholderiales</taxon>
        <taxon>Oxalobacteraceae</taxon>
        <taxon>Telluria group</taxon>
        <taxon>Massilia</taxon>
    </lineage>
</organism>
<dbReference type="RefSeq" id="WP_379736528.1">
    <property type="nucleotide sequence ID" value="NZ_JBHRVV010000001.1"/>
</dbReference>
<accession>A0ABV7PP36</accession>